<dbReference type="Gene3D" id="3.30.70.270">
    <property type="match status" value="2"/>
</dbReference>
<proteinExistence type="predicted"/>
<sequence>MALKELIELKAQIQESLDRGFIHLSVSPWGAVYLQRGRMDTYRCVLTTILREKQLYSKFSKCEFELREVTFLGHLVSAEGIRFDPRKVEAILDWKQPKNVSEIRNFLGPASYYRQFMEGFSLIVTPLTKLLRLGILFVWTDEQ</sequence>
<dbReference type="InterPro" id="IPR043502">
    <property type="entry name" value="DNA/RNA_pol_sf"/>
</dbReference>
<evidence type="ECO:0000313" key="2">
    <source>
        <dbReference type="RefSeq" id="XP_040950669.1"/>
    </source>
</evidence>
<dbReference type="InterPro" id="IPR043128">
    <property type="entry name" value="Rev_trsase/Diguanyl_cyclase"/>
</dbReference>
<dbReference type="SUPFAM" id="SSF56672">
    <property type="entry name" value="DNA/RNA polymerases"/>
    <property type="match status" value="1"/>
</dbReference>
<organism evidence="1 2">
    <name type="scientific">Gossypium hirsutum</name>
    <name type="common">Upland cotton</name>
    <name type="synonym">Gossypium mexicanum</name>
    <dbReference type="NCBI Taxonomy" id="3635"/>
    <lineage>
        <taxon>Eukaryota</taxon>
        <taxon>Viridiplantae</taxon>
        <taxon>Streptophyta</taxon>
        <taxon>Embryophyta</taxon>
        <taxon>Tracheophyta</taxon>
        <taxon>Spermatophyta</taxon>
        <taxon>Magnoliopsida</taxon>
        <taxon>eudicotyledons</taxon>
        <taxon>Gunneridae</taxon>
        <taxon>Pentapetalae</taxon>
        <taxon>rosids</taxon>
        <taxon>malvids</taxon>
        <taxon>Malvales</taxon>
        <taxon>Malvaceae</taxon>
        <taxon>Malvoideae</taxon>
        <taxon>Gossypium</taxon>
    </lineage>
</organism>
<accession>A0ABM3A738</accession>
<evidence type="ECO:0000313" key="1">
    <source>
        <dbReference type="Proteomes" id="UP000818029"/>
    </source>
</evidence>
<name>A0ABM3A738_GOSHI</name>
<dbReference type="GeneID" id="121217959"/>
<keyword evidence="1" id="KW-1185">Reference proteome</keyword>
<dbReference type="Proteomes" id="UP000818029">
    <property type="component" value="Chromosome A03"/>
</dbReference>
<reference evidence="2" key="2">
    <citation type="submission" date="2025-08" db="UniProtKB">
        <authorList>
            <consortium name="RefSeq"/>
        </authorList>
    </citation>
    <scope>IDENTIFICATION</scope>
</reference>
<dbReference type="PANTHER" id="PTHR45643">
    <property type="entry name" value="REVERSE TRANSCRIPTASE"/>
    <property type="match status" value="1"/>
</dbReference>
<reference evidence="1" key="1">
    <citation type="journal article" date="2020" name="Nat. Genet.">
        <title>Genomic diversifications of five Gossypium allopolyploid species and their impact on cotton improvement.</title>
        <authorList>
            <person name="Chen Z.J."/>
            <person name="Sreedasyam A."/>
            <person name="Ando A."/>
            <person name="Song Q."/>
            <person name="De Santiago L.M."/>
            <person name="Hulse-Kemp A.M."/>
            <person name="Ding M."/>
            <person name="Ye W."/>
            <person name="Kirkbride R.C."/>
            <person name="Jenkins J."/>
            <person name="Plott C."/>
            <person name="Lovell J."/>
            <person name="Lin Y.M."/>
            <person name="Vaughn R."/>
            <person name="Liu B."/>
            <person name="Simpson S."/>
            <person name="Scheffler B.E."/>
            <person name="Wen L."/>
            <person name="Saski C.A."/>
            <person name="Grover C.E."/>
            <person name="Hu G."/>
            <person name="Conover J.L."/>
            <person name="Carlson J.W."/>
            <person name="Shu S."/>
            <person name="Boston L.B."/>
            <person name="Williams M."/>
            <person name="Peterson D.G."/>
            <person name="McGee K."/>
            <person name="Jones D.C."/>
            <person name="Wendel J.F."/>
            <person name="Stelly D.M."/>
            <person name="Grimwood J."/>
            <person name="Schmutz J."/>
        </authorList>
    </citation>
    <scope>NUCLEOTIDE SEQUENCE [LARGE SCALE GENOMIC DNA]</scope>
    <source>
        <strain evidence="1">cv. TM-1</strain>
    </source>
</reference>
<dbReference type="PANTHER" id="PTHR45643:SF11">
    <property type="entry name" value="RNA-DIRECTED DNA POLYMERASE"/>
    <property type="match status" value="1"/>
</dbReference>
<gene>
    <name evidence="2" type="primary">LOC121217959</name>
</gene>
<dbReference type="RefSeq" id="XP_040950669.1">
    <property type="nucleotide sequence ID" value="XM_041094735.1"/>
</dbReference>
<protein>
    <submittedName>
        <fullName evidence="2">Uncharacterized mitochondrial protein AtMg00860-like</fullName>
    </submittedName>
</protein>